<feature type="region of interest" description="Disordered" evidence="6">
    <location>
        <begin position="971"/>
        <end position="1016"/>
    </location>
</feature>
<comment type="caution">
    <text evidence="14">The sequence shown here is derived from an EMBL/GenBank/DDBJ whole genome shotgun (WGS) entry which is preliminary data.</text>
</comment>
<proteinExistence type="inferred from homology"/>
<feature type="transmembrane region" description="Helical" evidence="7">
    <location>
        <begin position="896"/>
        <end position="921"/>
    </location>
</feature>
<comment type="subcellular location">
    <subcellularLocation>
        <location evidence="1">Membrane</location>
        <topology evidence="1">Single-pass type I membrane protein</topology>
    </subcellularLocation>
</comment>
<dbReference type="Pfam" id="PF23487">
    <property type="entry name" value="Ig_TMEM132_6th"/>
    <property type="match status" value="1"/>
</dbReference>
<keyword evidence="15" id="KW-1185">Reference proteome</keyword>
<evidence type="ECO:0000259" key="13">
    <source>
        <dbReference type="Pfam" id="PF23487"/>
    </source>
</evidence>
<dbReference type="InterPro" id="IPR055421">
    <property type="entry name" value="TMEM132_3rd"/>
</dbReference>
<feature type="chain" id="PRO_5043888138" description="Transmembrane protein 132C" evidence="8">
    <location>
        <begin position="21"/>
        <end position="1156"/>
    </location>
</feature>
<accession>A0AAV6VGL6</accession>
<feature type="region of interest" description="Disordered" evidence="6">
    <location>
        <begin position="39"/>
        <end position="63"/>
    </location>
</feature>
<evidence type="ECO:0000313" key="14">
    <source>
        <dbReference type="EMBL" id="KAG8195867.1"/>
    </source>
</evidence>
<dbReference type="InterPro" id="IPR055424">
    <property type="entry name" value="Ig_TMEM132_6th"/>
</dbReference>
<feature type="domain" description="Transmembrane protein TMEM132 sixth" evidence="13">
    <location>
        <begin position="684"/>
        <end position="799"/>
    </location>
</feature>
<evidence type="ECO:0000259" key="12">
    <source>
        <dbReference type="Pfam" id="PF23486"/>
    </source>
</evidence>
<dbReference type="GO" id="GO:0016020">
    <property type="term" value="C:membrane"/>
    <property type="evidence" value="ECO:0007669"/>
    <property type="project" value="UniProtKB-SubCell"/>
</dbReference>
<feature type="domain" description="Transmembrane protein TMEM132 fifth" evidence="12">
    <location>
        <begin position="531"/>
        <end position="682"/>
    </location>
</feature>
<evidence type="ECO:0000256" key="4">
    <source>
        <dbReference type="ARBA" id="ARBA00022989"/>
    </source>
</evidence>
<evidence type="ECO:0000259" key="11">
    <source>
        <dbReference type="Pfam" id="PF23039"/>
    </source>
</evidence>
<keyword evidence="4 7" id="KW-1133">Transmembrane helix</keyword>
<dbReference type="Pfam" id="PF23039">
    <property type="entry name" value="TMEM132_3rd"/>
    <property type="match status" value="1"/>
</dbReference>
<feature type="domain" description="Transmembrane protein TMEM132 C-terminal" evidence="9">
    <location>
        <begin position="875"/>
        <end position="954"/>
    </location>
</feature>
<name>A0AAV6VGL6_9ARAC</name>
<evidence type="ECO:0000256" key="8">
    <source>
        <dbReference type="SAM" id="SignalP"/>
    </source>
</evidence>
<evidence type="ECO:0000256" key="2">
    <source>
        <dbReference type="ARBA" id="ARBA00006166"/>
    </source>
</evidence>
<feature type="signal peptide" evidence="8">
    <location>
        <begin position="1"/>
        <end position="20"/>
    </location>
</feature>
<dbReference type="PANTHER" id="PTHR13388">
    <property type="entry name" value="DETONATOR, ISOFORM E"/>
    <property type="match status" value="1"/>
</dbReference>
<evidence type="ECO:0000259" key="10">
    <source>
        <dbReference type="Pfam" id="PF16070"/>
    </source>
</evidence>
<comment type="similarity">
    <text evidence="2">Belongs to the TMEM132 family.</text>
</comment>
<gene>
    <name evidence="14" type="ORF">JTE90_001105</name>
</gene>
<evidence type="ECO:0000256" key="1">
    <source>
        <dbReference type="ARBA" id="ARBA00004479"/>
    </source>
</evidence>
<dbReference type="Pfam" id="PF16070">
    <property type="entry name" value="Ig_TMEM132_4th"/>
    <property type="match status" value="1"/>
</dbReference>
<evidence type="ECO:0000256" key="3">
    <source>
        <dbReference type="ARBA" id="ARBA00022692"/>
    </source>
</evidence>
<dbReference type="PANTHER" id="PTHR13388:SF11">
    <property type="entry name" value="DETONATOR, ISOFORM E"/>
    <property type="match status" value="1"/>
</dbReference>
<evidence type="ECO:0000313" key="15">
    <source>
        <dbReference type="Proteomes" id="UP000827092"/>
    </source>
</evidence>
<dbReference type="InterPro" id="IPR031437">
    <property type="entry name" value="Ig_TMEM132_4th"/>
</dbReference>
<feature type="compositionally biased region" description="Polar residues" evidence="6">
    <location>
        <begin position="46"/>
        <end position="58"/>
    </location>
</feature>
<dbReference type="Pfam" id="PF23486">
    <property type="entry name" value="Ig_TMEM132_5th"/>
    <property type="match status" value="1"/>
</dbReference>
<evidence type="ECO:0000256" key="5">
    <source>
        <dbReference type="ARBA" id="ARBA00023136"/>
    </source>
</evidence>
<keyword evidence="5 7" id="KW-0472">Membrane</keyword>
<feature type="region of interest" description="Disordered" evidence="6">
    <location>
        <begin position="826"/>
        <end position="847"/>
    </location>
</feature>
<organism evidence="14 15">
    <name type="scientific">Oedothorax gibbosus</name>
    <dbReference type="NCBI Taxonomy" id="931172"/>
    <lineage>
        <taxon>Eukaryota</taxon>
        <taxon>Metazoa</taxon>
        <taxon>Ecdysozoa</taxon>
        <taxon>Arthropoda</taxon>
        <taxon>Chelicerata</taxon>
        <taxon>Arachnida</taxon>
        <taxon>Araneae</taxon>
        <taxon>Araneomorphae</taxon>
        <taxon>Entelegynae</taxon>
        <taxon>Araneoidea</taxon>
        <taxon>Linyphiidae</taxon>
        <taxon>Erigoninae</taxon>
        <taxon>Oedothorax</taxon>
    </lineage>
</organism>
<dbReference type="EMBL" id="JAFNEN010000076">
    <property type="protein sequence ID" value="KAG8195867.1"/>
    <property type="molecule type" value="Genomic_DNA"/>
</dbReference>
<reference evidence="14 15" key="1">
    <citation type="journal article" date="2022" name="Nat. Ecol. Evol.">
        <title>A masculinizing supergene underlies an exaggerated male reproductive morph in a spider.</title>
        <authorList>
            <person name="Hendrickx F."/>
            <person name="De Corte Z."/>
            <person name="Sonet G."/>
            <person name="Van Belleghem S.M."/>
            <person name="Kostlbacher S."/>
            <person name="Vangestel C."/>
        </authorList>
    </citation>
    <scope>NUCLEOTIDE SEQUENCE [LARGE SCALE GENOMIC DNA]</scope>
    <source>
        <strain evidence="14">W744_W776</strain>
    </source>
</reference>
<dbReference type="InterPro" id="IPR031436">
    <property type="entry name" value="TMEM132_C"/>
</dbReference>
<dbReference type="AlphaFoldDB" id="A0AAV6VGL6"/>
<dbReference type="InterPro" id="IPR055423">
    <property type="entry name" value="Ig_TMEM132_5th"/>
</dbReference>
<feature type="domain" description="Transmembrane protein TMEM132 cohesin-like" evidence="11">
    <location>
        <begin position="272"/>
        <end position="403"/>
    </location>
</feature>
<keyword evidence="8" id="KW-0732">Signal</keyword>
<evidence type="ECO:0008006" key="16">
    <source>
        <dbReference type="Google" id="ProtNLM"/>
    </source>
</evidence>
<evidence type="ECO:0000256" key="7">
    <source>
        <dbReference type="SAM" id="Phobius"/>
    </source>
</evidence>
<dbReference type="Pfam" id="PF15706">
    <property type="entry name" value="TMEM132_C"/>
    <property type="match status" value="1"/>
</dbReference>
<feature type="domain" description="Transmembrane protein family 132 fourth" evidence="10">
    <location>
        <begin position="430"/>
        <end position="527"/>
    </location>
</feature>
<dbReference type="InterPro" id="IPR026307">
    <property type="entry name" value="TMEM132"/>
</dbReference>
<protein>
    <recommendedName>
        <fullName evidence="16">Transmembrane protein 132C</fullName>
    </recommendedName>
</protein>
<keyword evidence="3 7" id="KW-0812">Transmembrane</keyword>
<feature type="compositionally biased region" description="Polar residues" evidence="6">
    <location>
        <begin position="976"/>
        <end position="995"/>
    </location>
</feature>
<dbReference type="Proteomes" id="UP000827092">
    <property type="component" value="Unassembled WGS sequence"/>
</dbReference>
<evidence type="ECO:0000259" key="9">
    <source>
        <dbReference type="Pfam" id="PF15706"/>
    </source>
</evidence>
<sequence length="1156" mass="127378">MSGLVITFLIFCGFVAGGHGKIELTLDGRDNGFFLRTQQHTDDRSSSPNGASTTSTQQSDEEEVHRFTLLHSNVPATLRSQFGPFVAKQLVHPSSHAIRTNDTTSGDARIESMLEYSGDVTARLVTKEVRRDRPVLRVLFHSARATDPKRRPPPVSEDVTEGTKMSQDSLCVVLYVHNRDQHLMAACSPSQSRDGVCLAQATLPVSWWPPLESPAWKSPKTQRTWIRVEYAVLQGGSFECSDSADLPVSVPAGLPSVYLDDVSLSAVHGSYEEVKSDDVVRILVPQGPVYPKSKVYVPVYLQPNPIYPPYVFVIRARVKSGLRILGAQVSPPSQWSITVEMNARQTVATVTAFVKDTTTKAPQAEPDTSVQEVFTWLFEVEEGASYNDNGRITWQLRYMLDSSMAEQYDFDDDNAKITSRLDIQKDDVQAVLPIAKSGQLLNTAVLNGRQVSQPMKVFVVSQAGKVGDVTLQSSCHAADESILKVSPSCTSVYLDGSEIRGSQNASILVKYGTYTGQAHFLVWMPELPLTIRISDTKLSQIKGWRTPHLQRGKPVNLGSNRGNGRRSSFVTSSAARSDRWLDREDFDIVCRLRYQQGDIDVYTRFFSVDHNSGRESYLLSRKAELRITDLVAPFLRVADMRIAHLQGTTVRGMQSGRTEVQVLSPITGRVSGAKEVRVGTDKETITHLEVTIITGLQMTVFPDESLSGVFISQTNVNHKLVTQYQEGLLNIKLHFSDGTSSTLSDITDTDYHLSVDTFDSGVVAFAPMAGLHHPRVIAIGKGKGDLLHVTLELTERCQKRRSQPLAMAYAYIDVDFSNPKSVMNDVRVKSPKNAGGKRTDSSVTNSGGDVFLNSNDASSILYQDAISHRGKSHYHEPAVQARQNLVHPSDLTPLEIGMYALLGVFCLAILVFLVSCSVFAVRYRRKQVPDSTVTATTGESVAHAHDWVWLGRATLERNSVNTRCSQTLVPMADFNGNHQPSEGGDQETSVGTLSKVQRREKKNGSRPVGSGCRSSNVSFPGSEISIRITTNPQELREDELAMMAGLAGNSGGLPAEKSATVAREKRVRIVTNPVPPPLPPCSNPLRMFPAHPPPPIPPHRNFPPSKTPQQQRQHLRDFGRFKGGAAPTEAEWDAVAQGMDYDQLIEYFENLKESNA</sequence>
<evidence type="ECO:0000256" key="6">
    <source>
        <dbReference type="SAM" id="MobiDB-lite"/>
    </source>
</evidence>